<dbReference type="InterPro" id="IPR036259">
    <property type="entry name" value="MFS_trans_sf"/>
</dbReference>
<dbReference type="SUPFAM" id="SSF103473">
    <property type="entry name" value="MFS general substrate transporter"/>
    <property type="match status" value="1"/>
</dbReference>
<evidence type="ECO:0000256" key="3">
    <source>
        <dbReference type="ARBA" id="ARBA00022519"/>
    </source>
</evidence>
<feature type="transmembrane region" description="Helical" evidence="8">
    <location>
        <begin position="126"/>
        <end position="147"/>
    </location>
</feature>
<feature type="transmembrane region" description="Helical" evidence="8">
    <location>
        <begin position="249"/>
        <end position="267"/>
    </location>
</feature>
<keyword evidence="11" id="KW-1185">Reference proteome</keyword>
<feature type="transmembrane region" description="Helical" evidence="8">
    <location>
        <begin position="391"/>
        <end position="414"/>
    </location>
</feature>
<dbReference type="GO" id="GO:0022857">
    <property type="term" value="F:transmembrane transporter activity"/>
    <property type="evidence" value="ECO:0007669"/>
    <property type="project" value="InterPro"/>
</dbReference>
<evidence type="ECO:0000259" key="9">
    <source>
        <dbReference type="PROSITE" id="PS50850"/>
    </source>
</evidence>
<keyword evidence="3" id="KW-0997">Cell inner membrane</keyword>
<dbReference type="InterPro" id="IPR020846">
    <property type="entry name" value="MFS_dom"/>
</dbReference>
<evidence type="ECO:0000256" key="8">
    <source>
        <dbReference type="SAM" id="Phobius"/>
    </source>
</evidence>
<dbReference type="PROSITE" id="PS00216">
    <property type="entry name" value="SUGAR_TRANSPORT_1"/>
    <property type="match status" value="1"/>
</dbReference>
<feature type="transmembrane region" description="Helical" evidence="8">
    <location>
        <begin position="352"/>
        <end position="371"/>
    </location>
</feature>
<feature type="domain" description="Major facilitator superfamily (MFS) profile" evidence="9">
    <location>
        <begin position="24"/>
        <end position="514"/>
    </location>
</feature>
<dbReference type="Proteomes" id="UP000000580">
    <property type="component" value="Chromosome"/>
</dbReference>
<evidence type="ECO:0000256" key="7">
    <source>
        <dbReference type="ARBA" id="ARBA00044273"/>
    </source>
</evidence>
<name>Q741F4_MYCPA</name>
<dbReference type="Gene3D" id="1.20.1250.20">
    <property type="entry name" value="MFS general substrate transporter like domains"/>
    <property type="match status" value="1"/>
</dbReference>
<evidence type="ECO:0000256" key="6">
    <source>
        <dbReference type="ARBA" id="ARBA00023136"/>
    </source>
</evidence>
<dbReference type="InterPro" id="IPR011701">
    <property type="entry name" value="MFS"/>
</dbReference>
<sequence>MGRAGPGHQAPGELVTAQTGRRVAISAGSLAVLLGALDAYVVVTIMRDIMTDVHIPINQLQRITWIITMYLLGYIAAMPLLGRASDRFGRKLVLQVSLALFMVGSVVTALAGHWGDFHLLIGGRTIQGVASGALLPVTLALGADLWAQRNRAGVLGGIGAAQELGSVLGPLYGIFIVFLFHDWRYVFWINVPLTLIAMVMIQFSLPSHEKVEQPEKVDLVGGVLLAVALGLAVIGLYNPEPDGKQILPSYGLPLVLGAVVVGILFLLWERFARTRLIEPAGVHFRPFLAALGASLFAGAALMVTLVDVELFGQGVLGQDQTQAAGLLLWFLIALPIGAVLGGWIATRVGDRAMTFVGLLIAAYGYWLIHYWRQDVLSQKHNVLGLFSVPVLHADLLVAGVGLGLVIGPLTSAALRVVPSAQHGIASAAVVVARMTGMLIGVAALSAWGLYRFNQIVANLTAAIPPNASLLERIAAQGTMYLKAFAMMYGDIFAATVVICIAGALLGLLIGGRKEHAEEPEIVEPQAVSLGER</sequence>
<keyword evidence="5 8" id="KW-1133">Transmembrane helix</keyword>
<feature type="transmembrane region" description="Helical" evidence="8">
    <location>
        <begin position="23"/>
        <end position="43"/>
    </location>
</feature>
<feature type="transmembrane region" description="Helical" evidence="8">
    <location>
        <begin position="287"/>
        <end position="306"/>
    </location>
</feature>
<feature type="transmembrane region" description="Helical" evidence="8">
    <location>
        <begin position="93"/>
        <end position="114"/>
    </location>
</feature>
<protein>
    <recommendedName>
        <fullName evidence="7">MFS-type drug efflux transporter P55</fullName>
    </recommendedName>
</protein>
<dbReference type="Pfam" id="PF07690">
    <property type="entry name" value="MFS_1"/>
    <property type="match status" value="1"/>
</dbReference>
<dbReference type="PANTHER" id="PTHR23501:SF191">
    <property type="entry name" value="VACUOLAR BASIC AMINO ACID TRANSPORTER 4"/>
    <property type="match status" value="1"/>
</dbReference>
<keyword evidence="6 8" id="KW-0472">Membrane</keyword>
<dbReference type="HOGENOM" id="CLU_000960_2_5_11"/>
<dbReference type="PROSITE" id="PS50850">
    <property type="entry name" value="MFS"/>
    <property type="match status" value="1"/>
</dbReference>
<keyword evidence="4 8" id="KW-0812">Transmembrane</keyword>
<feature type="transmembrane region" description="Helical" evidence="8">
    <location>
        <begin position="185"/>
        <end position="205"/>
    </location>
</feature>
<dbReference type="KEGG" id="mpa:MAP_1137c"/>
<feature type="transmembrane region" description="Helical" evidence="8">
    <location>
        <begin position="426"/>
        <end position="450"/>
    </location>
</feature>
<dbReference type="CDD" id="cd17321">
    <property type="entry name" value="MFS_MMR_MDR_like"/>
    <property type="match status" value="1"/>
</dbReference>
<keyword evidence="2" id="KW-0813">Transport</keyword>
<dbReference type="GO" id="GO:0005886">
    <property type="term" value="C:plasma membrane"/>
    <property type="evidence" value="ECO:0007669"/>
    <property type="project" value="UniProtKB-SubCell"/>
</dbReference>
<accession>Q741F4</accession>
<feature type="transmembrane region" description="Helical" evidence="8">
    <location>
        <begin position="491"/>
        <end position="510"/>
    </location>
</feature>
<comment type="subcellular location">
    <subcellularLocation>
        <location evidence="1">Cell inner membrane</location>
        <topology evidence="1">Multi-pass membrane protein</topology>
    </subcellularLocation>
</comment>
<organism evidence="10 11">
    <name type="scientific">Mycolicibacterium paratuberculosis (strain ATCC BAA-968 / K-10)</name>
    <name type="common">Mycobacterium paratuberculosis</name>
    <dbReference type="NCBI Taxonomy" id="262316"/>
    <lineage>
        <taxon>Bacteria</taxon>
        <taxon>Bacillati</taxon>
        <taxon>Actinomycetota</taxon>
        <taxon>Actinomycetes</taxon>
        <taxon>Mycobacteriales</taxon>
        <taxon>Mycobacteriaceae</taxon>
        <taxon>Mycobacterium</taxon>
        <taxon>Mycobacterium avium complex (MAC)</taxon>
    </lineage>
</organism>
<evidence type="ECO:0000313" key="11">
    <source>
        <dbReference type="Proteomes" id="UP000000580"/>
    </source>
</evidence>
<evidence type="ECO:0000256" key="2">
    <source>
        <dbReference type="ARBA" id="ARBA00022448"/>
    </source>
</evidence>
<reference evidence="10 11" key="1">
    <citation type="journal article" date="2005" name="Proc. Natl. Acad. Sci. U.S.A.">
        <title>The complete genome sequence of Mycobacterium avium subspecies paratuberculosis.</title>
        <authorList>
            <person name="Li L."/>
            <person name="Bannantine J.P."/>
            <person name="Zhang Q."/>
            <person name="Amonsin A."/>
            <person name="May B.J."/>
            <person name="Alt D."/>
            <person name="Banerji N."/>
            <person name="Kanjilal S."/>
            <person name="Kapur V."/>
        </authorList>
    </citation>
    <scope>NUCLEOTIDE SEQUENCE [LARGE SCALE GENOMIC DNA]</scope>
    <source>
        <strain evidence="11">ATCC BAA-968 / K-10</strain>
    </source>
</reference>
<feature type="transmembrane region" description="Helical" evidence="8">
    <location>
        <begin position="217"/>
        <end position="237"/>
    </location>
</feature>
<dbReference type="AlphaFoldDB" id="Q741F4"/>
<evidence type="ECO:0000313" key="10">
    <source>
        <dbReference type="EMBL" id="AAS03454.1"/>
    </source>
</evidence>
<dbReference type="EMBL" id="AE016958">
    <property type="protein sequence ID" value="AAS03454.1"/>
    <property type="molecule type" value="Genomic_DNA"/>
</dbReference>
<evidence type="ECO:0000256" key="4">
    <source>
        <dbReference type="ARBA" id="ARBA00022692"/>
    </source>
</evidence>
<feature type="transmembrane region" description="Helical" evidence="8">
    <location>
        <begin position="63"/>
        <end position="81"/>
    </location>
</feature>
<evidence type="ECO:0000256" key="1">
    <source>
        <dbReference type="ARBA" id="ARBA00004429"/>
    </source>
</evidence>
<proteinExistence type="predicted"/>
<feature type="transmembrane region" description="Helical" evidence="8">
    <location>
        <begin position="154"/>
        <end position="179"/>
    </location>
</feature>
<keyword evidence="3" id="KW-1003">Cell membrane</keyword>
<feature type="transmembrane region" description="Helical" evidence="8">
    <location>
        <begin position="326"/>
        <end position="345"/>
    </location>
</feature>
<dbReference type="STRING" id="262316.MAP_1137c"/>
<dbReference type="InterPro" id="IPR005829">
    <property type="entry name" value="Sugar_transporter_CS"/>
</dbReference>
<dbReference type="eggNOG" id="COG0477">
    <property type="taxonomic scope" value="Bacteria"/>
</dbReference>
<gene>
    <name evidence="10" type="ordered locus">MAP_1137c</name>
</gene>
<evidence type="ECO:0000256" key="5">
    <source>
        <dbReference type="ARBA" id="ARBA00022989"/>
    </source>
</evidence>
<dbReference type="PANTHER" id="PTHR23501">
    <property type="entry name" value="MAJOR FACILITATOR SUPERFAMILY"/>
    <property type="match status" value="1"/>
</dbReference>